<keyword evidence="1" id="KW-0812">Transmembrane</keyword>
<keyword evidence="1" id="KW-0472">Membrane</keyword>
<accession>A0A6I1MFI7</accession>
<comment type="caution">
    <text evidence="2">The sequence shown here is derived from an EMBL/GenBank/DDBJ whole genome shotgun (WGS) entry which is preliminary data.</text>
</comment>
<proteinExistence type="predicted"/>
<evidence type="ECO:0000313" key="3">
    <source>
        <dbReference type="Proteomes" id="UP000430345"/>
    </source>
</evidence>
<gene>
    <name evidence="2" type="ORF">GBZ86_00560</name>
</gene>
<dbReference type="RefSeq" id="WP_152886731.1">
    <property type="nucleotide sequence ID" value="NZ_WHJC01000002.1"/>
</dbReference>
<name>A0A6I1MFI7_9CLOT</name>
<feature type="transmembrane region" description="Helical" evidence="1">
    <location>
        <begin position="5"/>
        <end position="22"/>
    </location>
</feature>
<dbReference type="Proteomes" id="UP000430345">
    <property type="component" value="Unassembled WGS sequence"/>
</dbReference>
<evidence type="ECO:0000256" key="1">
    <source>
        <dbReference type="SAM" id="Phobius"/>
    </source>
</evidence>
<dbReference type="OrthoDB" id="1932130at2"/>
<dbReference type="AlphaFoldDB" id="A0A6I1MFI7"/>
<evidence type="ECO:0000313" key="2">
    <source>
        <dbReference type="EMBL" id="MPQ42256.1"/>
    </source>
</evidence>
<keyword evidence="3" id="KW-1185">Reference proteome</keyword>
<sequence length="118" mass="13667">MKKIIFTIPFILFSIIFFWGYVNINIENTKVFNNKDLEVSNVDSEKLKEETGMDLSMFSKDESKIKIYREDEEVYAVIDNYKVDINKGIIGKGLVNLIDSINHFIDKISTFVEIVMAS</sequence>
<dbReference type="EMBL" id="WHJC01000002">
    <property type="protein sequence ID" value="MPQ42256.1"/>
    <property type="molecule type" value="Genomic_DNA"/>
</dbReference>
<protein>
    <submittedName>
        <fullName evidence="2">Uncharacterized protein</fullName>
    </submittedName>
</protein>
<keyword evidence="1" id="KW-1133">Transmembrane helix</keyword>
<reference evidence="2 3" key="1">
    <citation type="submission" date="2019-10" db="EMBL/GenBank/DDBJ databases">
        <title>The Genome Sequence of Clostridium tarantellae Isolated from Fish Brain.</title>
        <authorList>
            <person name="Bano L."/>
            <person name="Kiel M."/>
            <person name="Sales G."/>
            <person name="Doxey A.C."/>
            <person name="Mansfield M.J."/>
            <person name="Schiavone M."/>
            <person name="Rossetto O."/>
            <person name="Pirazzini M."/>
            <person name="Dobrindt U."/>
            <person name="Montecucco C."/>
        </authorList>
    </citation>
    <scope>NUCLEOTIDE SEQUENCE [LARGE SCALE GENOMIC DNA]</scope>
    <source>
        <strain evidence="2 3">DSM 3997</strain>
    </source>
</reference>
<organism evidence="2 3">
    <name type="scientific">Clostridium tarantellae</name>
    <dbReference type="NCBI Taxonomy" id="39493"/>
    <lineage>
        <taxon>Bacteria</taxon>
        <taxon>Bacillati</taxon>
        <taxon>Bacillota</taxon>
        <taxon>Clostridia</taxon>
        <taxon>Eubacteriales</taxon>
        <taxon>Clostridiaceae</taxon>
        <taxon>Clostridium</taxon>
    </lineage>
</organism>